<dbReference type="Gene3D" id="3.40.50.300">
    <property type="entry name" value="P-loop containing nucleotide triphosphate hydrolases"/>
    <property type="match status" value="1"/>
</dbReference>
<dbReference type="PIRSF" id="PIRSF009320">
    <property type="entry name" value="Nuc_binding_HP_1000"/>
    <property type="match status" value="1"/>
</dbReference>
<dbReference type="SUPFAM" id="SSF52540">
    <property type="entry name" value="P-loop containing nucleoside triphosphate hydrolases"/>
    <property type="match status" value="1"/>
</dbReference>
<dbReference type="FunFam" id="3.40.50.300:FF:000285">
    <property type="entry name" value="Sporulation initiation inhibitor Soj"/>
    <property type="match status" value="1"/>
</dbReference>
<accession>A0A238V6Z3</accession>
<dbReference type="PANTHER" id="PTHR13696">
    <property type="entry name" value="P-LOOP CONTAINING NUCLEOSIDE TRIPHOSPHATE HYDROLASE"/>
    <property type="match status" value="1"/>
</dbReference>
<proteinExistence type="predicted"/>
<evidence type="ECO:0000313" key="2">
    <source>
        <dbReference type="EMBL" id="SNR29884.1"/>
    </source>
</evidence>
<evidence type="ECO:0000313" key="3">
    <source>
        <dbReference type="Proteomes" id="UP000198412"/>
    </source>
</evidence>
<dbReference type="RefSeq" id="WP_089376402.1">
    <property type="nucleotide sequence ID" value="NZ_FZNX01000001.1"/>
</dbReference>
<evidence type="ECO:0000259" key="1">
    <source>
        <dbReference type="Pfam" id="PF13614"/>
    </source>
</evidence>
<dbReference type="PANTHER" id="PTHR13696:SF52">
    <property type="entry name" value="PARA FAMILY PROTEIN CT_582"/>
    <property type="match status" value="1"/>
</dbReference>
<dbReference type="InterPro" id="IPR050678">
    <property type="entry name" value="DNA_Partitioning_ATPase"/>
</dbReference>
<dbReference type="Proteomes" id="UP000198412">
    <property type="component" value="Unassembled WGS sequence"/>
</dbReference>
<feature type="domain" description="AAA" evidence="1">
    <location>
        <begin position="3"/>
        <end position="178"/>
    </location>
</feature>
<name>A0A238V6Z3_9FLAO</name>
<protein>
    <submittedName>
        <fullName evidence="2">Chromosome partitioning protein</fullName>
    </submittedName>
</protein>
<dbReference type="AlphaFoldDB" id="A0A238V6Z3"/>
<sequence>MGKIIAVANQKGGVGKTTTTVNLAAALGVLEKKVLLIDADPQANASSGLGIVVEDVEIGTYQLLEHAATAKEAILKSNSPNVDIIPAHIDLVAIEIELVDKVNREYMLKEVLKDIKDEYDYILIDCAPSLGLITLNALVGSDSVIIPIQCEYFALEGLGKLLNTIKSIQKIHNPELDIEGLLLTMYDSRLRLSNQVVEEVKKHFQDMVFKTIIQRNVRLSEAPSFGESIIEYDATSRGAVNYINLAHEIIKNNKDGKSN</sequence>
<reference evidence="3" key="1">
    <citation type="submission" date="2017-06" db="EMBL/GenBank/DDBJ databases">
        <authorList>
            <person name="Varghese N."/>
            <person name="Submissions S."/>
        </authorList>
    </citation>
    <scope>NUCLEOTIDE SEQUENCE [LARGE SCALE GENOMIC DNA]</scope>
    <source>
        <strain evidence="3">DSM 27993</strain>
    </source>
</reference>
<organism evidence="2 3">
    <name type="scientific">Lutibacter flavus</name>
    <dbReference type="NCBI Taxonomy" id="691689"/>
    <lineage>
        <taxon>Bacteria</taxon>
        <taxon>Pseudomonadati</taxon>
        <taxon>Bacteroidota</taxon>
        <taxon>Flavobacteriia</taxon>
        <taxon>Flavobacteriales</taxon>
        <taxon>Flavobacteriaceae</taxon>
        <taxon>Lutibacter</taxon>
    </lineage>
</organism>
<dbReference type="OrthoDB" id="9815116at2"/>
<dbReference type="CDD" id="cd02042">
    <property type="entry name" value="ParAB_family"/>
    <property type="match status" value="1"/>
</dbReference>
<dbReference type="Pfam" id="PF13614">
    <property type="entry name" value="AAA_31"/>
    <property type="match status" value="1"/>
</dbReference>
<dbReference type="InterPro" id="IPR025669">
    <property type="entry name" value="AAA_dom"/>
</dbReference>
<dbReference type="InterPro" id="IPR027417">
    <property type="entry name" value="P-loop_NTPase"/>
</dbReference>
<dbReference type="EMBL" id="FZNX01000001">
    <property type="protein sequence ID" value="SNR29884.1"/>
    <property type="molecule type" value="Genomic_DNA"/>
</dbReference>
<gene>
    <name evidence="2" type="ORF">SAMN04488111_0013</name>
</gene>
<keyword evidence="3" id="KW-1185">Reference proteome</keyword>